<evidence type="ECO:0000313" key="3">
    <source>
        <dbReference type="Proteomes" id="UP000479190"/>
    </source>
</evidence>
<dbReference type="AlphaFoldDB" id="A0A6H5IVU3"/>
<reference evidence="2 3" key="1">
    <citation type="submission" date="2020-02" db="EMBL/GenBank/DDBJ databases">
        <authorList>
            <person name="Ferguson B K."/>
        </authorList>
    </citation>
    <scope>NUCLEOTIDE SEQUENCE [LARGE SCALE GENOMIC DNA]</scope>
</reference>
<feature type="compositionally biased region" description="Low complexity" evidence="1">
    <location>
        <begin position="217"/>
        <end position="227"/>
    </location>
</feature>
<evidence type="ECO:0000313" key="2">
    <source>
        <dbReference type="EMBL" id="CAB0041636.1"/>
    </source>
</evidence>
<dbReference type="Proteomes" id="UP000479190">
    <property type="component" value="Unassembled WGS sequence"/>
</dbReference>
<feature type="region of interest" description="Disordered" evidence="1">
    <location>
        <begin position="217"/>
        <end position="283"/>
    </location>
</feature>
<evidence type="ECO:0000256" key="1">
    <source>
        <dbReference type="SAM" id="MobiDB-lite"/>
    </source>
</evidence>
<feature type="compositionally biased region" description="Basic and acidic residues" evidence="1">
    <location>
        <begin position="247"/>
        <end position="265"/>
    </location>
</feature>
<organism evidence="2 3">
    <name type="scientific">Trichogramma brassicae</name>
    <dbReference type="NCBI Taxonomy" id="86971"/>
    <lineage>
        <taxon>Eukaryota</taxon>
        <taxon>Metazoa</taxon>
        <taxon>Ecdysozoa</taxon>
        <taxon>Arthropoda</taxon>
        <taxon>Hexapoda</taxon>
        <taxon>Insecta</taxon>
        <taxon>Pterygota</taxon>
        <taxon>Neoptera</taxon>
        <taxon>Endopterygota</taxon>
        <taxon>Hymenoptera</taxon>
        <taxon>Apocrita</taxon>
        <taxon>Proctotrupomorpha</taxon>
        <taxon>Chalcidoidea</taxon>
        <taxon>Trichogrammatidae</taxon>
        <taxon>Trichogramma</taxon>
    </lineage>
</organism>
<sequence length="315" mass="34852">MRPSRLQPRAPLRARFEGGESSRALLVTKATSSRAVSCLCPRVRNNVELTYATNVCVCVYICVGLLHARELRTVVSRYFADGSGTTRPCRTLELEKRKSGSRRQYIIHTYSQRIGALLHMHDIHIHTRADQRCVLPSSRLARMYDDCRRLLRSDSRPLLSRDSQFRIRHRRRARVCLHSLCNHECRDSTTAAAAAATTTTAAAAAAAAAAASAVSGTAASGSKQSRGAGKRGPRAAPGQRRGRRRSRDFGEKPADRASVRRDRAAPARARRGHQRAGRPALRGLQVQVRVRDGRSEAASGRLFEVRIERLDVDSV</sequence>
<dbReference type="EMBL" id="CADCXV010001127">
    <property type="protein sequence ID" value="CAB0041636.1"/>
    <property type="molecule type" value="Genomic_DNA"/>
</dbReference>
<protein>
    <submittedName>
        <fullName evidence="2">Uncharacterized protein</fullName>
    </submittedName>
</protein>
<name>A0A6H5IVU3_9HYME</name>
<proteinExistence type="predicted"/>
<keyword evidence="3" id="KW-1185">Reference proteome</keyword>
<gene>
    <name evidence="2" type="ORF">TBRA_LOCUS13302</name>
</gene>
<accession>A0A6H5IVU3</accession>